<dbReference type="InterPro" id="IPR006439">
    <property type="entry name" value="HAD-SF_hydro_IA"/>
</dbReference>
<evidence type="ECO:0000313" key="1">
    <source>
        <dbReference type="EMBL" id="WGZ91666.1"/>
    </source>
</evidence>
<dbReference type="InterPro" id="IPR050155">
    <property type="entry name" value="HAD-like_hydrolase_sf"/>
</dbReference>
<dbReference type="EMBL" id="CP124755">
    <property type="protein sequence ID" value="WGZ91666.1"/>
    <property type="molecule type" value="Genomic_DNA"/>
</dbReference>
<proteinExistence type="predicted"/>
<gene>
    <name evidence="1" type="ORF">QJT80_04135</name>
</gene>
<sequence length="220" mass="24877">MKPYSLLIFDWDGTLMDSAAHITHCMRNAIAYVGAEPRTDIQIRDIIGLGLEEAVQQLYPTASANIWRDIVHEYRQEFLVRSTQGSELFAGARDTLDTLQQQGYDLAIATGKSRRGLDKVLTETGLAPYFHITRCADETRSKPHPQMLAEILTDFNAQPQEALMIGDSEYDLLMANNIKMDALAVSYGVHSLQRLLQYQPRGYVHSLADIPHWLKQNKSK</sequence>
<dbReference type="GO" id="GO:0005829">
    <property type="term" value="C:cytosol"/>
    <property type="evidence" value="ECO:0007669"/>
    <property type="project" value="TreeGrafter"/>
</dbReference>
<dbReference type="Proteomes" id="UP001300672">
    <property type="component" value="Chromosome"/>
</dbReference>
<dbReference type="NCBIfam" id="TIGR01549">
    <property type="entry name" value="HAD-SF-IA-v1"/>
    <property type="match status" value="1"/>
</dbReference>
<dbReference type="Gene3D" id="3.40.50.1000">
    <property type="entry name" value="HAD superfamily/HAD-like"/>
    <property type="match status" value="1"/>
</dbReference>
<dbReference type="SFLD" id="SFLDG01135">
    <property type="entry name" value="C1.5.6:_HAD__Beta-PGM__Phospha"/>
    <property type="match status" value="1"/>
</dbReference>
<name>A0AA95KGE8_9GAMM</name>
<reference evidence="1" key="1">
    <citation type="journal article" date="2023" name="Int. J. Mol. Sci.">
        <title>Metagenomics Revealed a New Genus 'Candidatus Thiocaldithrix dubininis' gen. nov., sp. nov. and a New Species 'Candidatus Thiothrix putei' sp. nov. in the Family Thiotrichaceae, Some Members of Which Have Traits of Both Na+- and H+-Motive Energetics.</title>
        <authorList>
            <person name="Ravin N.V."/>
            <person name="Muntyan M.S."/>
            <person name="Smolyakov D.D."/>
            <person name="Rudenko T.S."/>
            <person name="Beletsky A.V."/>
            <person name="Mardanov A.V."/>
            <person name="Grabovich M.Y."/>
        </authorList>
    </citation>
    <scope>NUCLEOTIDE SEQUENCE</scope>
    <source>
        <strain evidence="1">GKL-01</strain>
    </source>
</reference>
<dbReference type="InterPro" id="IPR023214">
    <property type="entry name" value="HAD_sf"/>
</dbReference>
<keyword evidence="1" id="KW-0378">Hydrolase</keyword>
<dbReference type="InterPro" id="IPR036412">
    <property type="entry name" value="HAD-like_sf"/>
</dbReference>
<dbReference type="Gene3D" id="1.10.150.240">
    <property type="entry name" value="Putative phosphatase, domain 2"/>
    <property type="match status" value="1"/>
</dbReference>
<dbReference type="InterPro" id="IPR023198">
    <property type="entry name" value="PGP-like_dom2"/>
</dbReference>
<accession>A0AA95KGE8</accession>
<dbReference type="NCBIfam" id="TIGR01509">
    <property type="entry name" value="HAD-SF-IA-v3"/>
    <property type="match status" value="1"/>
</dbReference>
<dbReference type="PANTHER" id="PTHR43434">
    <property type="entry name" value="PHOSPHOGLYCOLATE PHOSPHATASE"/>
    <property type="match status" value="1"/>
</dbReference>
<protein>
    <submittedName>
        <fullName evidence="1">HAD-IIIA family hydrolase</fullName>
    </submittedName>
</protein>
<dbReference type="InterPro" id="IPR041492">
    <property type="entry name" value="HAD_2"/>
</dbReference>
<dbReference type="KEGG" id="tdu:QJT80_04135"/>
<dbReference type="AlphaFoldDB" id="A0AA95KGE8"/>
<dbReference type="PANTHER" id="PTHR43434:SF24">
    <property type="entry name" value="HYDROLASE-RELATED"/>
    <property type="match status" value="1"/>
</dbReference>
<dbReference type="InterPro" id="IPR006549">
    <property type="entry name" value="HAD-SF_hydro_IIIA"/>
</dbReference>
<dbReference type="GO" id="GO:0006281">
    <property type="term" value="P:DNA repair"/>
    <property type="evidence" value="ECO:0007669"/>
    <property type="project" value="TreeGrafter"/>
</dbReference>
<dbReference type="SFLD" id="SFLDS00003">
    <property type="entry name" value="Haloacid_Dehalogenase"/>
    <property type="match status" value="1"/>
</dbReference>
<dbReference type="SFLD" id="SFLDG01129">
    <property type="entry name" value="C1.5:_HAD__Beta-PGM__Phosphata"/>
    <property type="match status" value="1"/>
</dbReference>
<dbReference type="GO" id="GO:0008967">
    <property type="term" value="F:phosphoglycolate phosphatase activity"/>
    <property type="evidence" value="ECO:0007669"/>
    <property type="project" value="TreeGrafter"/>
</dbReference>
<dbReference type="NCBIfam" id="TIGR01662">
    <property type="entry name" value="HAD-SF-IIIA"/>
    <property type="match status" value="1"/>
</dbReference>
<dbReference type="Pfam" id="PF13419">
    <property type="entry name" value="HAD_2"/>
    <property type="match status" value="1"/>
</dbReference>
<dbReference type="SUPFAM" id="SSF56784">
    <property type="entry name" value="HAD-like"/>
    <property type="match status" value="1"/>
</dbReference>
<organism evidence="1">
    <name type="scientific">Candidatus Thiocaldithrix dubininis</name>
    <dbReference type="NCBI Taxonomy" id="3080823"/>
    <lineage>
        <taxon>Bacteria</taxon>
        <taxon>Pseudomonadati</taxon>
        <taxon>Pseudomonadota</taxon>
        <taxon>Gammaproteobacteria</taxon>
        <taxon>Thiotrichales</taxon>
        <taxon>Thiotrichaceae</taxon>
        <taxon>Candidatus Thiocaldithrix</taxon>
    </lineage>
</organism>
<reference evidence="1" key="2">
    <citation type="submission" date="2023-04" db="EMBL/GenBank/DDBJ databases">
        <authorList>
            <person name="Beletskiy A.V."/>
            <person name="Mardanov A.V."/>
            <person name="Ravin N.V."/>
        </authorList>
    </citation>
    <scope>NUCLEOTIDE SEQUENCE</scope>
    <source>
        <strain evidence="1">GKL-01</strain>
    </source>
</reference>